<keyword evidence="2" id="KW-1185">Reference proteome</keyword>
<dbReference type="AlphaFoldDB" id="A0A4V2J9R5"/>
<proteinExistence type="predicted"/>
<evidence type="ECO:0000313" key="2">
    <source>
        <dbReference type="Proteomes" id="UP000291142"/>
    </source>
</evidence>
<evidence type="ECO:0008006" key="3">
    <source>
        <dbReference type="Google" id="ProtNLM"/>
    </source>
</evidence>
<gene>
    <name evidence="1" type="ORF">EYD45_16550</name>
</gene>
<comment type="caution">
    <text evidence="1">The sequence shown here is derived from an EMBL/GenBank/DDBJ whole genome shotgun (WGS) entry which is preliminary data.</text>
</comment>
<protein>
    <recommendedName>
        <fullName evidence="3">Pentapeptide repeat-containing protein</fullName>
    </recommendedName>
</protein>
<organism evidence="1 2">
    <name type="scientific">Hyunsoonleella flava</name>
    <dbReference type="NCBI Taxonomy" id="2527939"/>
    <lineage>
        <taxon>Bacteria</taxon>
        <taxon>Pseudomonadati</taxon>
        <taxon>Bacteroidota</taxon>
        <taxon>Flavobacteriia</taxon>
        <taxon>Flavobacteriales</taxon>
        <taxon>Flavobacteriaceae</taxon>
    </lineage>
</organism>
<dbReference type="Proteomes" id="UP000291142">
    <property type="component" value="Unassembled WGS sequence"/>
</dbReference>
<dbReference type="OrthoDB" id="9883144at2"/>
<name>A0A4V2J9R5_9FLAO</name>
<reference evidence="1 2" key="1">
    <citation type="submission" date="2019-02" db="EMBL/GenBank/DDBJ databases">
        <title>Hyunsoonleella sp., isolated from marine sediment.</title>
        <authorList>
            <person name="Liu B.-T."/>
        </authorList>
    </citation>
    <scope>NUCLEOTIDE SEQUENCE [LARGE SCALE GENOMIC DNA]</scope>
    <source>
        <strain evidence="1 2">T58</strain>
    </source>
</reference>
<feature type="non-terminal residue" evidence="1">
    <location>
        <position position="186"/>
    </location>
</feature>
<dbReference type="EMBL" id="SIRT01000030">
    <property type="protein sequence ID" value="TBM98104.1"/>
    <property type="molecule type" value="Genomic_DNA"/>
</dbReference>
<evidence type="ECO:0000313" key="1">
    <source>
        <dbReference type="EMBL" id="TBM98104.1"/>
    </source>
</evidence>
<dbReference type="RefSeq" id="WP_130965777.1">
    <property type="nucleotide sequence ID" value="NZ_SIRT01000030.1"/>
</dbReference>
<sequence>MSILNKLFGKNKNLEFSTDIKSSVKEMLLPNSIAHGFPIHKRYQEKIVNKIVEIDAKEFVGSFSECHFVDCEIKIRCSAKYTYVLTNKCTFANCLIWAHTKQIGGNWNPKFKNCSFRGRYELRFENKLVNCDFSQAKISFVGLLENHTLDGIKGIAYPNIVVIDPKENHSKWEKTEAPDDFKDLVW</sequence>
<accession>A0A4V2J9R5</accession>